<evidence type="ECO:0000313" key="2">
    <source>
        <dbReference type="EMBL" id="KAL3630470.1"/>
    </source>
</evidence>
<reference evidence="2" key="2">
    <citation type="submission" date="2024-11" db="EMBL/GenBank/DDBJ databases">
        <authorList>
            <person name="Burger M."/>
            <person name="Chory J."/>
        </authorList>
    </citation>
    <scope>NUCLEOTIDE SEQUENCE</scope>
    <source>
        <strain evidence="2">Tecolote</strain>
        <tissue evidence="2">Flower</tissue>
    </source>
</reference>
<dbReference type="EMBL" id="JAVIJP010000004">
    <property type="protein sequence ID" value="KAL3654536.1"/>
    <property type="molecule type" value="Genomic_DNA"/>
</dbReference>
<sequence length="60" mass="6916">MANYFLAFITIFTFFLFIMNFVKIEEIGRGITAVSVSTILPLLIVAWMIECCGNRDRHVE</sequence>
<name>A0ABD3CKM1_9LAMI</name>
<protein>
    <submittedName>
        <fullName evidence="2">Uncharacterized protein</fullName>
    </submittedName>
</protein>
<dbReference type="EMBL" id="JAVIJP010000016">
    <property type="protein sequence ID" value="KAL3643346.1"/>
    <property type="molecule type" value="Genomic_DNA"/>
</dbReference>
<reference evidence="2" key="1">
    <citation type="journal article" date="2024" name="IScience">
        <title>Strigolactones Initiate the Formation of Haustorium-like Structures in Castilleja.</title>
        <authorList>
            <person name="Buerger M."/>
            <person name="Peterson D."/>
            <person name="Chory J."/>
        </authorList>
    </citation>
    <scope>NUCLEOTIDE SEQUENCE</scope>
    <source>
        <strain evidence="2">Tecolote</strain>
        <tissue evidence="2">Flower</tissue>
    </source>
</reference>
<evidence type="ECO:0000313" key="4">
    <source>
        <dbReference type="EMBL" id="KAL3654536.1"/>
    </source>
</evidence>
<feature type="transmembrane region" description="Helical" evidence="1">
    <location>
        <begin position="31"/>
        <end position="49"/>
    </location>
</feature>
<keyword evidence="5" id="KW-1185">Reference proteome</keyword>
<keyword evidence="1" id="KW-0812">Transmembrane</keyword>
<dbReference type="EMBL" id="JAVIJP010000032">
    <property type="protein sequence ID" value="KAL3630470.1"/>
    <property type="molecule type" value="Genomic_DNA"/>
</dbReference>
<comment type="caution">
    <text evidence="2">The sequence shown here is derived from an EMBL/GenBank/DDBJ whole genome shotgun (WGS) entry which is preliminary data.</text>
</comment>
<evidence type="ECO:0000313" key="3">
    <source>
        <dbReference type="EMBL" id="KAL3643346.1"/>
    </source>
</evidence>
<organism evidence="2 5">
    <name type="scientific">Castilleja foliolosa</name>
    <dbReference type="NCBI Taxonomy" id="1961234"/>
    <lineage>
        <taxon>Eukaryota</taxon>
        <taxon>Viridiplantae</taxon>
        <taxon>Streptophyta</taxon>
        <taxon>Embryophyta</taxon>
        <taxon>Tracheophyta</taxon>
        <taxon>Spermatophyta</taxon>
        <taxon>Magnoliopsida</taxon>
        <taxon>eudicotyledons</taxon>
        <taxon>Gunneridae</taxon>
        <taxon>Pentapetalae</taxon>
        <taxon>asterids</taxon>
        <taxon>lamiids</taxon>
        <taxon>Lamiales</taxon>
        <taxon>Orobanchaceae</taxon>
        <taxon>Pedicularideae</taxon>
        <taxon>Castillejinae</taxon>
        <taxon>Castilleja</taxon>
    </lineage>
</organism>
<dbReference type="AlphaFoldDB" id="A0ABD3CKM1"/>
<feature type="transmembrane region" description="Helical" evidence="1">
    <location>
        <begin position="6"/>
        <end position="24"/>
    </location>
</feature>
<evidence type="ECO:0000256" key="1">
    <source>
        <dbReference type="SAM" id="Phobius"/>
    </source>
</evidence>
<keyword evidence="1" id="KW-0472">Membrane</keyword>
<dbReference type="Proteomes" id="UP001632038">
    <property type="component" value="Unassembled WGS sequence"/>
</dbReference>
<accession>A0ABD3CKM1</accession>
<proteinExistence type="predicted"/>
<gene>
    <name evidence="4" type="ORF">CASFOL_001521</name>
    <name evidence="3" type="ORF">CASFOL_014161</name>
    <name evidence="2" type="ORF">CASFOL_023454</name>
</gene>
<keyword evidence="1" id="KW-1133">Transmembrane helix</keyword>
<evidence type="ECO:0000313" key="5">
    <source>
        <dbReference type="Proteomes" id="UP001632038"/>
    </source>
</evidence>